<evidence type="ECO:0008006" key="5">
    <source>
        <dbReference type="Google" id="ProtNLM"/>
    </source>
</evidence>
<dbReference type="Pfam" id="PF00657">
    <property type="entry name" value="Lipase_GDSL"/>
    <property type="match status" value="1"/>
</dbReference>
<dbReference type="InterPro" id="IPR044552">
    <property type="entry name" value="GLIP1-5/GLL25"/>
</dbReference>
<evidence type="ECO:0000313" key="3">
    <source>
        <dbReference type="EMBL" id="EFJ06699.1"/>
    </source>
</evidence>
<dbReference type="PANTHER" id="PTHR45966:SF37">
    <property type="entry name" value="GDSL ESTERASE_LIPASE"/>
    <property type="match status" value="1"/>
</dbReference>
<dbReference type="eggNOG" id="ENOG502QQ4G">
    <property type="taxonomic scope" value="Eukaryota"/>
</dbReference>
<dbReference type="PANTHER" id="PTHR45966">
    <property type="entry name" value="GDSL-LIKE LIPASE/ACYLHYDROLASE"/>
    <property type="match status" value="1"/>
</dbReference>
<feature type="non-terminal residue" evidence="3">
    <location>
        <position position="1"/>
    </location>
</feature>
<dbReference type="InterPro" id="IPR036514">
    <property type="entry name" value="SGNH_hydro_sf"/>
</dbReference>
<dbReference type="Gene3D" id="3.40.50.1110">
    <property type="entry name" value="SGNH hydrolase"/>
    <property type="match status" value="1"/>
</dbReference>
<evidence type="ECO:0000313" key="4">
    <source>
        <dbReference type="Proteomes" id="UP000001514"/>
    </source>
</evidence>
<dbReference type="GO" id="GO:0016788">
    <property type="term" value="F:hydrolase activity, acting on ester bonds"/>
    <property type="evidence" value="ECO:0007669"/>
    <property type="project" value="InterPro"/>
</dbReference>
<gene>
    <name evidence="3" type="ORF">SELMODRAFT_45700</name>
</gene>
<keyword evidence="2" id="KW-0732">Signal</keyword>
<dbReference type="CDD" id="cd01837">
    <property type="entry name" value="SGNH_plant_lipase_like"/>
    <property type="match status" value="1"/>
</dbReference>
<reference evidence="3 4" key="1">
    <citation type="journal article" date="2011" name="Science">
        <title>The Selaginella genome identifies genetic changes associated with the evolution of vascular plants.</title>
        <authorList>
            <person name="Banks J.A."/>
            <person name="Nishiyama T."/>
            <person name="Hasebe M."/>
            <person name="Bowman J.L."/>
            <person name="Gribskov M."/>
            <person name="dePamphilis C."/>
            <person name="Albert V.A."/>
            <person name="Aono N."/>
            <person name="Aoyama T."/>
            <person name="Ambrose B.A."/>
            <person name="Ashton N.W."/>
            <person name="Axtell M.J."/>
            <person name="Barker E."/>
            <person name="Barker M.S."/>
            <person name="Bennetzen J.L."/>
            <person name="Bonawitz N.D."/>
            <person name="Chapple C."/>
            <person name="Cheng C."/>
            <person name="Correa L.G."/>
            <person name="Dacre M."/>
            <person name="DeBarry J."/>
            <person name="Dreyer I."/>
            <person name="Elias M."/>
            <person name="Engstrom E.M."/>
            <person name="Estelle M."/>
            <person name="Feng L."/>
            <person name="Finet C."/>
            <person name="Floyd S.K."/>
            <person name="Frommer W.B."/>
            <person name="Fujita T."/>
            <person name="Gramzow L."/>
            <person name="Gutensohn M."/>
            <person name="Harholt J."/>
            <person name="Hattori M."/>
            <person name="Heyl A."/>
            <person name="Hirai T."/>
            <person name="Hiwatashi Y."/>
            <person name="Ishikawa M."/>
            <person name="Iwata M."/>
            <person name="Karol K.G."/>
            <person name="Koehler B."/>
            <person name="Kolukisaoglu U."/>
            <person name="Kubo M."/>
            <person name="Kurata T."/>
            <person name="Lalonde S."/>
            <person name="Li K."/>
            <person name="Li Y."/>
            <person name="Litt A."/>
            <person name="Lyons E."/>
            <person name="Manning G."/>
            <person name="Maruyama T."/>
            <person name="Michael T.P."/>
            <person name="Mikami K."/>
            <person name="Miyazaki S."/>
            <person name="Morinaga S."/>
            <person name="Murata T."/>
            <person name="Mueller-Roeber B."/>
            <person name="Nelson D.R."/>
            <person name="Obara M."/>
            <person name="Oguri Y."/>
            <person name="Olmstead R.G."/>
            <person name="Onodera N."/>
            <person name="Petersen B.L."/>
            <person name="Pils B."/>
            <person name="Prigge M."/>
            <person name="Rensing S.A."/>
            <person name="Riano-Pachon D.M."/>
            <person name="Roberts A.W."/>
            <person name="Sato Y."/>
            <person name="Scheller H.V."/>
            <person name="Schulz B."/>
            <person name="Schulz C."/>
            <person name="Shakirov E.V."/>
            <person name="Shibagaki N."/>
            <person name="Shinohara N."/>
            <person name="Shippen D.E."/>
            <person name="Soerensen I."/>
            <person name="Sotooka R."/>
            <person name="Sugimoto N."/>
            <person name="Sugita M."/>
            <person name="Sumikawa N."/>
            <person name="Tanurdzic M."/>
            <person name="Theissen G."/>
            <person name="Ulvskov P."/>
            <person name="Wakazuki S."/>
            <person name="Weng J.K."/>
            <person name="Willats W.W."/>
            <person name="Wipf D."/>
            <person name="Wolf P.G."/>
            <person name="Yang L."/>
            <person name="Zimmer A.D."/>
            <person name="Zhu Q."/>
            <person name="Mitros T."/>
            <person name="Hellsten U."/>
            <person name="Loque D."/>
            <person name="Otillar R."/>
            <person name="Salamov A."/>
            <person name="Schmutz J."/>
            <person name="Shapiro H."/>
            <person name="Lindquist E."/>
            <person name="Lucas S."/>
            <person name="Rokhsar D."/>
            <person name="Grigoriev I.V."/>
        </authorList>
    </citation>
    <scope>NUCLEOTIDE SEQUENCE [LARGE SCALE GENOMIC DNA]</scope>
</reference>
<sequence length="299" mass="32510">VQGLFIFGDSALDAGQNTYIPGSRIMSAVPPYGKSYFDKPTGRWTDGRTIGDFLAQALGLPLLPPYLRPGANFSSGVNFASAGAGLLDETNAHQGVVSMKQQLHQFRNVIDGYKRVKGADSTTQFLKSSIAMFSIGANDIANNAPGNSLLFQEMLETYSNAIQEIYNLGIKYIVLLLAPPLGCTPNLRSLSAQSRNTNLTPEGCVGGINSIINYYNTQVQNLAIKIHNDYRDLNIVTLNPTTVVLTILSNPDKYGFKEAEKACCGGGPFNAAEFCADYQQSVCSNPKDYLYFDSNHFTE</sequence>
<dbReference type="AlphaFoldDB" id="D8T9F4"/>
<keyword evidence="4" id="KW-1185">Reference proteome</keyword>
<dbReference type="KEGG" id="smo:SELMODRAFT_45700"/>
<organism evidence="4">
    <name type="scientific">Selaginella moellendorffii</name>
    <name type="common">Spikemoss</name>
    <dbReference type="NCBI Taxonomy" id="88036"/>
    <lineage>
        <taxon>Eukaryota</taxon>
        <taxon>Viridiplantae</taxon>
        <taxon>Streptophyta</taxon>
        <taxon>Embryophyta</taxon>
        <taxon>Tracheophyta</taxon>
        <taxon>Lycopodiopsida</taxon>
        <taxon>Selaginellales</taxon>
        <taxon>Selaginellaceae</taxon>
        <taxon>Selaginella</taxon>
    </lineage>
</organism>
<dbReference type="HOGENOM" id="CLU_015101_0_2_1"/>
<evidence type="ECO:0000256" key="2">
    <source>
        <dbReference type="ARBA" id="ARBA00022729"/>
    </source>
</evidence>
<dbReference type="Proteomes" id="UP000001514">
    <property type="component" value="Unassembled WGS sequence"/>
</dbReference>
<dbReference type="STRING" id="88036.D8T9F4"/>
<dbReference type="Gramene" id="EFJ06699">
    <property type="protein sequence ID" value="EFJ06699"/>
    <property type="gene ID" value="SELMODRAFT_45700"/>
</dbReference>
<dbReference type="SUPFAM" id="SSF52266">
    <property type="entry name" value="SGNH hydrolase"/>
    <property type="match status" value="1"/>
</dbReference>
<dbReference type="InterPro" id="IPR035669">
    <property type="entry name" value="SGNH_plant_lipase-like"/>
</dbReference>
<dbReference type="EMBL" id="GL377695">
    <property type="protein sequence ID" value="EFJ06699.1"/>
    <property type="molecule type" value="Genomic_DNA"/>
</dbReference>
<dbReference type="InterPro" id="IPR001087">
    <property type="entry name" value="GDSL"/>
</dbReference>
<protein>
    <recommendedName>
        <fullName evidence="5">SGNH hydrolase-type esterase domain-containing protein</fullName>
    </recommendedName>
</protein>
<dbReference type="InParanoid" id="D8T9F4"/>
<evidence type="ECO:0000256" key="1">
    <source>
        <dbReference type="ARBA" id="ARBA00008668"/>
    </source>
</evidence>
<dbReference type="OMA" id="KQFEVCK"/>
<comment type="similarity">
    <text evidence="1">Belongs to the 'GDSL' lipolytic enzyme family.</text>
</comment>
<name>D8T9F4_SELML</name>
<accession>D8T9F4</accession>
<feature type="non-terminal residue" evidence="3">
    <location>
        <position position="299"/>
    </location>
</feature>
<proteinExistence type="inferred from homology"/>